<dbReference type="Gene3D" id="3.40.50.300">
    <property type="entry name" value="P-loop containing nucleotide triphosphate hydrolases"/>
    <property type="match status" value="2"/>
</dbReference>
<dbReference type="InterPro" id="IPR033454">
    <property type="entry name" value="RecG_wedge"/>
</dbReference>
<accession>A0AAE3HM37</accession>
<keyword evidence="9 15" id="KW-0233">DNA recombination</keyword>
<reference evidence="18" key="1">
    <citation type="submission" date="2022-08" db="EMBL/GenBank/DDBJ databases">
        <title>Genomic Encyclopedia of Type Strains, Phase III (KMG-III): the genomes of soil and plant-associated and newly described type strains.</title>
        <authorList>
            <person name="Whitman W."/>
        </authorList>
    </citation>
    <scope>NUCLEOTIDE SEQUENCE</scope>
    <source>
        <strain evidence="18">HMT 1</strain>
    </source>
</reference>
<feature type="domain" description="Helicase C-terminal" evidence="17">
    <location>
        <begin position="491"/>
        <end position="647"/>
    </location>
</feature>
<dbReference type="NCBIfam" id="NF008165">
    <property type="entry name" value="PRK10917.1-3"/>
    <property type="match status" value="1"/>
</dbReference>
<comment type="function">
    <text evidence="15">Plays a critical role in recombination and DNA repair. Helps process Holliday junction intermediates to mature products by catalyzing branch migration. Has replication fork regression activity, unwinds stalled or blocked replication forks to make a HJ that can be resolved. Has a DNA unwinding activity characteristic of a DNA helicase with 3'-5' polarity.</text>
</comment>
<evidence type="ECO:0000259" key="17">
    <source>
        <dbReference type="PROSITE" id="PS51194"/>
    </source>
</evidence>
<dbReference type="Gene3D" id="2.40.50.140">
    <property type="entry name" value="Nucleic acid-binding proteins"/>
    <property type="match status" value="1"/>
</dbReference>
<evidence type="ECO:0000256" key="13">
    <source>
        <dbReference type="ARBA" id="ARBA00034808"/>
    </source>
</evidence>
<evidence type="ECO:0000256" key="12">
    <source>
        <dbReference type="ARBA" id="ARBA00034617"/>
    </source>
</evidence>
<comment type="caution">
    <text evidence="18">The sequence shown here is derived from an EMBL/GenBank/DDBJ whole genome shotgun (WGS) entry which is preliminary data.</text>
</comment>
<dbReference type="GO" id="GO:0016787">
    <property type="term" value="F:hydrolase activity"/>
    <property type="evidence" value="ECO:0007669"/>
    <property type="project" value="UniProtKB-KW"/>
</dbReference>
<sequence length="712" mass="78817">MRKWKWMRFSFSTPDPATGTVSLKTPVSKLRGVGPRVEDKLKRLGIERLGDMLFHLPHRYSDRTRLTPIGRIEAGTEVLIEGTIELAQVKFGRRRSLLVRLSDNTGAILLRFFHFSKSQQAGLEAGNRLRCFGSVRAGPQMLEIIHPEYQRLEGDDSPPLADTLTPIYPATEGVNQPLLRRIASAALDCVTRKPELLPDYLPAELLQRLDYPDLLQALQTVHQPPADADTAALEAGTHPAQQRLAFEELLAFHLSQRRQRHQQQQRPAPPLTRHSDLLTRFFAQLPFTPTGAQQRVIGEIETDLANAYPMLRLLQGDVGSGKTVVAAAAALLAIDSGWQVAIMAPTELLAEQHFRNLCGWLEALDCTPVLLTGRLKRADRDQALQAIETGAASVVIGTHALFQETVAFHRLGLVIIDEQHRFGVHQRLALLEKGVAEDMSPHQLIMTATPIPRTLAMSLHADLDVSIIDELPPGRQPVNTVVLAESRRDDLIERISAACREGRQVYWVCPLIEESDTFDYQAATETSELLTEQLPGVRVGLIHGRLKAGDKAAVMDAFKAGDIDLLVATTVIEVGVDVPNASLMIIENAERMGLAQLHQLRGRVGRGSRRSDCVLLYRAPLGDLARARLEVMRTSEDGFVIAERDLALRGPGELMGTRQTGLPSLRIADFGRDQQLIPLLHGAAEQLSRHNPDKIDALIARWQHASQGYSQV</sequence>
<dbReference type="PANTHER" id="PTHR47964:SF1">
    <property type="entry name" value="ATP-DEPENDENT DNA HELICASE HOMOLOG RECG, CHLOROPLASTIC"/>
    <property type="match status" value="1"/>
</dbReference>
<keyword evidence="4 15" id="KW-0227">DNA damage</keyword>
<evidence type="ECO:0000256" key="6">
    <source>
        <dbReference type="ARBA" id="ARBA00022806"/>
    </source>
</evidence>
<evidence type="ECO:0000256" key="3">
    <source>
        <dbReference type="ARBA" id="ARBA00022741"/>
    </source>
</evidence>
<evidence type="ECO:0000256" key="5">
    <source>
        <dbReference type="ARBA" id="ARBA00022801"/>
    </source>
</evidence>
<dbReference type="GO" id="GO:0005524">
    <property type="term" value="F:ATP binding"/>
    <property type="evidence" value="ECO:0007669"/>
    <property type="project" value="UniProtKB-KW"/>
</dbReference>
<dbReference type="NCBIfam" id="TIGR00643">
    <property type="entry name" value="recG"/>
    <property type="match status" value="1"/>
</dbReference>
<dbReference type="InterPro" id="IPR047112">
    <property type="entry name" value="RecG/Mfd"/>
</dbReference>
<dbReference type="SUPFAM" id="SSF50249">
    <property type="entry name" value="Nucleic acid-binding proteins"/>
    <property type="match status" value="1"/>
</dbReference>
<dbReference type="Pfam" id="PF19833">
    <property type="entry name" value="RecG_dom3_C"/>
    <property type="match status" value="1"/>
</dbReference>
<proteinExistence type="inferred from homology"/>
<dbReference type="InterPro" id="IPR001650">
    <property type="entry name" value="Helicase_C-like"/>
</dbReference>
<keyword evidence="11" id="KW-0413">Isomerase</keyword>
<dbReference type="PROSITE" id="PS51194">
    <property type="entry name" value="HELICASE_CTER"/>
    <property type="match status" value="1"/>
</dbReference>
<dbReference type="Proteomes" id="UP001204445">
    <property type="component" value="Unassembled WGS sequence"/>
</dbReference>
<evidence type="ECO:0000313" key="18">
    <source>
        <dbReference type="EMBL" id="MCS3903646.1"/>
    </source>
</evidence>
<dbReference type="GO" id="GO:0006281">
    <property type="term" value="P:DNA repair"/>
    <property type="evidence" value="ECO:0007669"/>
    <property type="project" value="UniProtKB-UniRule"/>
</dbReference>
<gene>
    <name evidence="18" type="ORF">J2T55_001675</name>
</gene>
<dbReference type="InterPro" id="IPR027417">
    <property type="entry name" value="P-loop_NTPase"/>
</dbReference>
<evidence type="ECO:0000313" key="19">
    <source>
        <dbReference type="Proteomes" id="UP001204445"/>
    </source>
</evidence>
<dbReference type="SMART" id="SM00490">
    <property type="entry name" value="HELICc"/>
    <property type="match status" value="1"/>
</dbReference>
<evidence type="ECO:0000256" key="1">
    <source>
        <dbReference type="ARBA" id="ARBA00007504"/>
    </source>
</evidence>
<evidence type="ECO:0000256" key="14">
    <source>
        <dbReference type="ARBA" id="ARBA00048988"/>
    </source>
</evidence>
<dbReference type="Pfam" id="PF00270">
    <property type="entry name" value="DEAD"/>
    <property type="match status" value="1"/>
</dbReference>
<evidence type="ECO:0000256" key="9">
    <source>
        <dbReference type="ARBA" id="ARBA00023172"/>
    </source>
</evidence>
<dbReference type="NCBIfam" id="NF008168">
    <property type="entry name" value="PRK10917.2-2"/>
    <property type="match status" value="1"/>
</dbReference>
<evidence type="ECO:0000256" key="8">
    <source>
        <dbReference type="ARBA" id="ARBA00023125"/>
    </source>
</evidence>
<keyword evidence="6 15" id="KW-0347">Helicase</keyword>
<dbReference type="CDD" id="cd17992">
    <property type="entry name" value="DEXHc_RecG"/>
    <property type="match status" value="1"/>
</dbReference>
<keyword evidence="10 15" id="KW-0234">DNA repair</keyword>
<evidence type="ECO:0000256" key="11">
    <source>
        <dbReference type="ARBA" id="ARBA00023235"/>
    </source>
</evidence>
<dbReference type="GO" id="GO:0003677">
    <property type="term" value="F:DNA binding"/>
    <property type="evidence" value="ECO:0007669"/>
    <property type="project" value="UniProtKB-KW"/>
</dbReference>
<dbReference type="InterPro" id="IPR045562">
    <property type="entry name" value="RecG_dom3_C"/>
</dbReference>
<keyword evidence="7 15" id="KW-0067">ATP-binding</keyword>
<organism evidence="18 19">
    <name type="scientific">Methylohalomonas lacus</name>
    <dbReference type="NCBI Taxonomy" id="398773"/>
    <lineage>
        <taxon>Bacteria</taxon>
        <taxon>Pseudomonadati</taxon>
        <taxon>Pseudomonadota</taxon>
        <taxon>Gammaproteobacteria</taxon>
        <taxon>Methylohalomonadales</taxon>
        <taxon>Methylohalomonadaceae</taxon>
        <taxon>Methylohalomonas</taxon>
    </lineage>
</organism>
<evidence type="ECO:0000256" key="15">
    <source>
        <dbReference type="RuleBase" id="RU363016"/>
    </source>
</evidence>
<comment type="similarity">
    <text evidence="1 15">Belongs to the helicase family. RecG subfamily.</text>
</comment>
<dbReference type="CDD" id="cd04488">
    <property type="entry name" value="RecG_wedge_OBF"/>
    <property type="match status" value="1"/>
</dbReference>
<evidence type="ECO:0000256" key="7">
    <source>
        <dbReference type="ARBA" id="ARBA00022840"/>
    </source>
</evidence>
<dbReference type="NCBIfam" id="NF008163">
    <property type="entry name" value="PRK10917.1-1"/>
    <property type="match status" value="1"/>
</dbReference>
<dbReference type="SUPFAM" id="SSF52540">
    <property type="entry name" value="P-loop containing nucleoside triphosphate hydrolases"/>
    <property type="match status" value="2"/>
</dbReference>
<dbReference type="EC" id="5.6.2.4" evidence="13 15"/>
<feature type="domain" description="Helicase ATP-binding" evidence="16">
    <location>
        <begin position="303"/>
        <end position="468"/>
    </location>
</feature>
<dbReference type="InterPro" id="IPR012340">
    <property type="entry name" value="NA-bd_OB-fold"/>
</dbReference>
<dbReference type="GO" id="GO:0043138">
    <property type="term" value="F:3'-5' DNA helicase activity"/>
    <property type="evidence" value="ECO:0007669"/>
    <property type="project" value="UniProtKB-EC"/>
</dbReference>
<keyword evidence="3 15" id="KW-0547">Nucleotide-binding</keyword>
<dbReference type="InterPro" id="IPR014001">
    <property type="entry name" value="Helicase_ATP-bd"/>
</dbReference>
<keyword evidence="5 15" id="KW-0378">Hydrolase</keyword>
<evidence type="ECO:0000256" key="2">
    <source>
        <dbReference type="ARBA" id="ARBA00017846"/>
    </source>
</evidence>
<keyword evidence="8" id="KW-0238">DNA-binding</keyword>
<comment type="catalytic activity">
    <reaction evidence="12 15">
        <text>Couples ATP hydrolysis with the unwinding of duplex DNA by translocating in the 3'-5' direction.</text>
        <dbReference type="EC" id="5.6.2.4"/>
    </reaction>
</comment>
<protein>
    <recommendedName>
        <fullName evidence="2 15">ATP-dependent DNA helicase RecG</fullName>
        <ecNumber evidence="13 15">5.6.2.4</ecNumber>
    </recommendedName>
</protein>
<dbReference type="Pfam" id="PF00271">
    <property type="entry name" value="Helicase_C"/>
    <property type="match status" value="1"/>
</dbReference>
<dbReference type="EMBL" id="JANUCT010000010">
    <property type="protein sequence ID" value="MCS3903646.1"/>
    <property type="molecule type" value="Genomic_DNA"/>
</dbReference>
<dbReference type="Pfam" id="PF17191">
    <property type="entry name" value="RecG_wedge"/>
    <property type="match status" value="1"/>
</dbReference>
<dbReference type="InterPro" id="IPR011545">
    <property type="entry name" value="DEAD/DEAH_box_helicase_dom"/>
</dbReference>
<dbReference type="GO" id="GO:0006310">
    <property type="term" value="P:DNA recombination"/>
    <property type="evidence" value="ECO:0007669"/>
    <property type="project" value="UniProtKB-UniRule"/>
</dbReference>
<dbReference type="NCBIfam" id="NF008166">
    <property type="entry name" value="PRK10917.1-4"/>
    <property type="match status" value="1"/>
</dbReference>
<name>A0AAE3HM37_9GAMM</name>
<dbReference type="SMART" id="SM00487">
    <property type="entry name" value="DEXDc"/>
    <property type="match status" value="1"/>
</dbReference>
<keyword evidence="19" id="KW-1185">Reference proteome</keyword>
<dbReference type="PANTHER" id="PTHR47964">
    <property type="entry name" value="ATP-DEPENDENT DNA HELICASE HOMOLOG RECG, CHLOROPLASTIC"/>
    <property type="match status" value="1"/>
</dbReference>
<evidence type="ECO:0000256" key="10">
    <source>
        <dbReference type="ARBA" id="ARBA00023204"/>
    </source>
</evidence>
<dbReference type="AlphaFoldDB" id="A0AAE3HM37"/>
<evidence type="ECO:0000259" key="16">
    <source>
        <dbReference type="PROSITE" id="PS51192"/>
    </source>
</evidence>
<dbReference type="FunFam" id="3.40.50.300:FF:000391">
    <property type="entry name" value="ATP-dependent DNA helicase RecG"/>
    <property type="match status" value="1"/>
</dbReference>
<comment type="catalytic activity">
    <reaction evidence="14 15">
        <text>ATP + H2O = ADP + phosphate + H(+)</text>
        <dbReference type="Rhea" id="RHEA:13065"/>
        <dbReference type="ChEBI" id="CHEBI:15377"/>
        <dbReference type="ChEBI" id="CHEBI:15378"/>
        <dbReference type="ChEBI" id="CHEBI:30616"/>
        <dbReference type="ChEBI" id="CHEBI:43474"/>
        <dbReference type="ChEBI" id="CHEBI:456216"/>
        <dbReference type="EC" id="5.6.2.4"/>
    </reaction>
</comment>
<dbReference type="PROSITE" id="PS51192">
    <property type="entry name" value="HELICASE_ATP_BIND_1"/>
    <property type="match status" value="1"/>
</dbReference>
<dbReference type="InterPro" id="IPR004609">
    <property type="entry name" value="ATP-dep_DNA_helicase_RecG"/>
</dbReference>
<evidence type="ECO:0000256" key="4">
    <source>
        <dbReference type="ARBA" id="ARBA00022763"/>
    </source>
</evidence>